<evidence type="ECO:0000256" key="4">
    <source>
        <dbReference type="PROSITE-ProRule" id="PRU01131"/>
    </source>
</evidence>
<keyword evidence="7" id="KW-1185">Reference proteome</keyword>
<evidence type="ECO:0000256" key="5">
    <source>
        <dbReference type="SAM" id="MobiDB-lite"/>
    </source>
</evidence>
<dbReference type="Proteomes" id="UP000504603">
    <property type="component" value="Unplaced"/>
</dbReference>
<name>A0A6J1DPJ8_MOMCH</name>
<dbReference type="PROSITE" id="PS51795">
    <property type="entry name" value="ZF_FLZ"/>
    <property type="match status" value="1"/>
</dbReference>
<dbReference type="KEGG" id="mcha:111022644"/>
<dbReference type="GO" id="GO:0008270">
    <property type="term" value="F:zinc ion binding"/>
    <property type="evidence" value="ECO:0007669"/>
    <property type="project" value="UniProtKB-KW"/>
</dbReference>
<dbReference type="PANTHER" id="PTHR46057:SF9">
    <property type="entry name" value="FCS-LIKE ZINC FINGER 1"/>
    <property type="match status" value="1"/>
</dbReference>
<evidence type="ECO:0000256" key="3">
    <source>
        <dbReference type="ARBA" id="ARBA00022771"/>
    </source>
</evidence>
<accession>A0A6J1DPJ8</accession>
<reference evidence="8" key="1">
    <citation type="submission" date="2025-08" db="UniProtKB">
        <authorList>
            <consortium name="RefSeq"/>
        </authorList>
    </citation>
    <scope>IDENTIFICATION</scope>
    <source>
        <strain evidence="8">OHB3-1</strain>
    </source>
</reference>
<comment type="similarity">
    <text evidence="1">Belongs to the FLZ family.</text>
</comment>
<evidence type="ECO:0000313" key="8">
    <source>
        <dbReference type="RefSeq" id="XP_022155517.1"/>
    </source>
</evidence>
<feature type="compositionally biased region" description="Polar residues" evidence="5">
    <location>
        <begin position="124"/>
        <end position="133"/>
    </location>
</feature>
<dbReference type="RefSeq" id="XP_022155517.1">
    <property type="nucleotide sequence ID" value="XM_022299825.1"/>
</dbReference>
<feature type="domain" description="FLZ-type" evidence="6">
    <location>
        <begin position="58"/>
        <end position="102"/>
    </location>
</feature>
<dbReference type="OrthoDB" id="1916924at2759"/>
<keyword evidence="3" id="KW-0862">Zinc</keyword>
<evidence type="ECO:0000256" key="1">
    <source>
        <dbReference type="ARBA" id="ARBA00009374"/>
    </source>
</evidence>
<dbReference type="GeneID" id="111022644"/>
<proteinExistence type="inferred from homology"/>
<keyword evidence="3" id="KW-0863">Zinc-finger</keyword>
<dbReference type="InterPro" id="IPR007650">
    <property type="entry name" value="Zf-FLZ_dom"/>
</dbReference>
<evidence type="ECO:0000259" key="6">
    <source>
        <dbReference type="PROSITE" id="PS51795"/>
    </source>
</evidence>
<feature type="zinc finger region" description="FLZ-type" evidence="4">
    <location>
        <begin position="58"/>
        <end position="102"/>
    </location>
</feature>
<feature type="region of interest" description="Disordered" evidence="5">
    <location>
        <begin position="101"/>
        <end position="146"/>
    </location>
</feature>
<dbReference type="Pfam" id="PF04570">
    <property type="entry name" value="zf-FLZ"/>
    <property type="match status" value="1"/>
</dbReference>
<dbReference type="AlphaFoldDB" id="A0A6J1DPJ8"/>
<protein>
    <submittedName>
        <fullName evidence="8">Uncharacterized protein LOC111022644</fullName>
    </submittedName>
</protein>
<gene>
    <name evidence="8" type="primary">LOC111022644</name>
</gene>
<evidence type="ECO:0000313" key="7">
    <source>
        <dbReference type="Proteomes" id="UP000504603"/>
    </source>
</evidence>
<dbReference type="InterPro" id="IPR044533">
    <property type="entry name" value="FLZ1/2/3"/>
</dbReference>
<sequence>MDSSKPSRRPCFLQEDDGLASFADMDPAVSAHRFFSRPRSFRRLPSAAAATPEDPHPHFLDSCFLCRKPLADNADIFMYRGDTPFCSEECREEQIEIDEAKEKKWRRSSSAAMKALRKKDQRRSTSPNKSSPPNDYPLRAGTVAAA</sequence>
<organism evidence="7 8">
    <name type="scientific">Momordica charantia</name>
    <name type="common">Bitter gourd</name>
    <name type="synonym">Balsam pear</name>
    <dbReference type="NCBI Taxonomy" id="3673"/>
    <lineage>
        <taxon>Eukaryota</taxon>
        <taxon>Viridiplantae</taxon>
        <taxon>Streptophyta</taxon>
        <taxon>Embryophyta</taxon>
        <taxon>Tracheophyta</taxon>
        <taxon>Spermatophyta</taxon>
        <taxon>Magnoliopsida</taxon>
        <taxon>eudicotyledons</taxon>
        <taxon>Gunneridae</taxon>
        <taxon>Pentapetalae</taxon>
        <taxon>rosids</taxon>
        <taxon>fabids</taxon>
        <taxon>Cucurbitales</taxon>
        <taxon>Cucurbitaceae</taxon>
        <taxon>Momordiceae</taxon>
        <taxon>Momordica</taxon>
    </lineage>
</organism>
<dbReference type="PANTHER" id="PTHR46057">
    <property type="entry name" value="FCS-LIKE ZINC FINGER 1-RELATED"/>
    <property type="match status" value="1"/>
</dbReference>
<evidence type="ECO:0000256" key="2">
    <source>
        <dbReference type="ARBA" id="ARBA00022723"/>
    </source>
</evidence>
<keyword evidence="2" id="KW-0479">Metal-binding</keyword>